<accession>A0AA41ULW8</accession>
<evidence type="ECO:0008006" key="3">
    <source>
        <dbReference type="Google" id="ProtNLM"/>
    </source>
</evidence>
<name>A0AA41ULW8_9BACT</name>
<dbReference type="RefSeq" id="WP_246911654.1">
    <property type="nucleotide sequence ID" value="NZ_JALJRB010000019.1"/>
</dbReference>
<keyword evidence="2" id="KW-1185">Reference proteome</keyword>
<dbReference type="InterPro" id="IPR011990">
    <property type="entry name" value="TPR-like_helical_dom_sf"/>
</dbReference>
<protein>
    <recommendedName>
        <fullName evidence="3">Tetratricopeptide repeat-containing protein</fullName>
    </recommendedName>
</protein>
<evidence type="ECO:0000313" key="1">
    <source>
        <dbReference type="EMBL" id="MCJ8501991.1"/>
    </source>
</evidence>
<gene>
    <name evidence="1" type="ORF">MRX98_15515</name>
</gene>
<sequence>MDIKQRLKALLQEAEIYRTQGLISEAHDKYKSAADLIHSINKLKNKESLLKAVSEKIRALDSTKEKVDKGAETPELSKKAQDLIKNLFAFSENTDADSAALEGAVALAKFGQFDRAVVELNELLQKEAVRVEAAKNILRCHLASATVDEAISQYHEWFSGDQFQPQQLEAVRIYLDEILQKRGLTMDLPSAQTAEAALLEETAVEAETIVEAEEEFLDITSIGITFDKGPRKGKMVEFDVNFQSGNMLSLIISKQEKEVLEHLAEGMKLQDVQFFSPIAIFNGAGVVASKTQIKAGPKQGDYCLDIRIVSS</sequence>
<dbReference type="EMBL" id="JALJRB010000019">
    <property type="protein sequence ID" value="MCJ8501991.1"/>
    <property type="molecule type" value="Genomic_DNA"/>
</dbReference>
<proteinExistence type="predicted"/>
<reference evidence="1" key="1">
    <citation type="submission" date="2022-04" db="EMBL/GenBank/DDBJ databases">
        <title>Desulfatitalea alkaliphila sp. nov., a novel anaerobic sulfate-reducing bacterium isolated from terrestrial mud volcano, Taman Peninsula, Russia.</title>
        <authorList>
            <person name="Khomyakova M.A."/>
            <person name="Merkel A.Y."/>
            <person name="Slobodkin A.I."/>
        </authorList>
    </citation>
    <scope>NUCLEOTIDE SEQUENCE</scope>
    <source>
        <strain evidence="1">M08but</strain>
    </source>
</reference>
<comment type="caution">
    <text evidence="1">The sequence shown here is derived from an EMBL/GenBank/DDBJ whole genome shotgun (WGS) entry which is preliminary data.</text>
</comment>
<dbReference type="Proteomes" id="UP001165427">
    <property type="component" value="Unassembled WGS sequence"/>
</dbReference>
<organism evidence="1 2">
    <name type="scientific">Desulfatitalea alkaliphila</name>
    <dbReference type="NCBI Taxonomy" id="2929485"/>
    <lineage>
        <taxon>Bacteria</taxon>
        <taxon>Pseudomonadati</taxon>
        <taxon>Thermodesulfobacteriota</taxon>
        <taxon>Desulfobacteria</taxon>
        <taxon>Desulfobacterales</taxon>
        <taxon>Desulfosarcinaceae</taxon>
        <taxon>Desulfatitalea</taxon>
    </lineage>
</organism>
<evidence type="ECO:0000313" key="2">
    <source>
        <dbReference type="Proteomes" id="UP001165427"/>
    </source>
</evidence>
<dbReference type="SUPFAM" id="SSF48452">
    <property type="entry name" value="TPR-like"/>
    <property type="match status" value="1"/>
</dbReference>
<dbReference type="AlphaFoldDB" id="A0AA41ULW8"/>